<dbReference type="InterPro" id="IPR029510">
    <property type="entry name" value="Ald_DH_CS_GLU"/>
</dbReference>
<dbReference type="InterPro" id="IPR016161">
    <property type="entry name" value="Ald_DH/histidinol_DH"/>
</dbReference>
<dbReference type="AlphaFoldDB" id="A0A6J4V1E3"/>
<dbReference type="Gene3D" id="3.40.309.10">
    <property type="entry name" value="Aldehyde Dehydrogenase, Chain A, domain 2"/>
    <property type="match status" value="1"/>
</dbReference>
<proteinExistence type="inferred from homology"/>
<evidence type="ECO:0000256" key="2">
    <source>
        <dbReference type="ARBA" id="ARBA00023002"/>
    </source>
</evidence>
<evidence type="ECO:0000256" key="3">
    <source>
        <dbReference type="PROSITE-ProRule" id="PRU10007"/>
    </source>
</evidence>
<dbReference type="GO" id="GO:0004029">
    <property type="term" value="F:aldehyde dehydrogenase (NAD+) activity"/>
    <property type="evidence" value="ECO:0007669"/>
    <property type="project" value="UniProtKB-EC"/>
</dbReference>
<dbReference type="InterPro" id="IPR016162">
    <property type="entry name" value="Ald_DH_N"/>
</dbReference>
<evidence type="ECO:0000256" key="4">
    <source>
        <dbReference type="RuleBase" id="RU003345"/>
    </source>
</evidence>
<dbReference type="FunFam" id="3.40.309.10:FF:000012">
    <property type="entry name" value="Betaine aldehyde dehydrogenase"/>
    <property type="match status" value="1"/>
</dbReference>
<feature type="domain" description="Aldehyde dehydrogenase" evidence="5">
    <location>
        <begin position="31"/>
        <end position="477"/>
    </location>
</feature>
<dbReference type="SUPFAM" id="SSF53720">
    <property type="entry name" value="ALDH-like"/>
    <property type="match status" value="1"/>
</dbReference>
<evidence type="ECO:0000259" key="5">
    <source>
        <dbReference type="Pfam" id="PF00171"/>
    </source>
</evidence>
<name>A0A6J4V1E3_9BACT</name>
<dbReference type="Pfam" id="PF00171">
    <property type="entry name" value="Aldedh"/>
    <property type="match status" value="1"/>
</dbReference>
<keyword evidence="2 4" id="KW-0560">Oxidoreductase</keyword>
<sequence length="482" mass="51851">MTSLFEYAPAPESRSIVDIAPSYGLFIDGEFVDGTGEPFKTVNPATEEVLSQVSAGSDADVDRAVAAARRAFTRVWGPMRPADRGKYLFRIARLMQERSREFAVLESLDNGKPIRESRDVDVPLAAAHFFYHAGWADKLDHAGLGPGPRPLGVAGQVIPWNFPLLMLAWKVAPALATGNTVVLKPAETTPLTALLFAEICQQADLPPGVVNIVTGAGDTGRAVVEHDDVDKVAFTGSTEVGRSIARAVAGTRKSLTLELGGKAANIVFDDAPIDQAVEGIVQGIFFNQGHVCCAGSRLLVQESVHDEVIASLQRRISTLRVGDPLDKNTDLGAINSAEQLARIHELSDIGEAEGAQRWQPDCVLPDRGFWFPPTIFTQVSPAHRIARDEVFGPVLSVLTFRTPDEAVAKANNTTYGLSAGIWSEKGSRILKIANQLRAGVVWANTFNKFDPTSPFGGYKQSGYGREGGRHGLTGYLKGATHS</sequence>
<dbReference type="PANTHER" id="PTHR11699">
    <property type="entry name" value="ALDEHYDE DEHYDROGENASE-RELATED"/>
    <property type="match status" value="1"/>
</dbReference>
<feature type="active site" evidence="3">
    <location>
        <position position="258"/>
    </location>
</feature>
<dbReference type="PROSITE" id="PS00687">
    <property type="entry name" value="ALDEHYDE_DEHYDR_GLU"/>
    <property type="match status" value="1"/>
</dbReference>
<organism evidence="6">
    <name type="scientific">uncultured Thermomicrobiales bacterium</name>
    <dbReference type="NCBI Taxonomy" id="1645740"/>
    <lineage>
        <taxon>Bacteria</taxon>
        <taxon>Pseudomonadati</taxon>
        <taxon>Thermomicrobiota</taxon>
        <taxon>Thermomicrobia</taxon>
        <taxon>Thermomicrobiales</taxon>
        <taxon>environmental samples</taxon>
    </lineage>
</organism>
<evidence type="ECO:0000256" key="1">
    <source>
        <dbReference type="ARBA" id="ARBA00009986"/>
    </source>
</evidence>
<comment type="similarity">
    <text evidence="1 4">Belongs to the aldehyde dehydrogenase family.</text>
</comment>
<protein>
    <submittedName>
        <fullName evidence="6">Aldehyde dehydrogenase</fullName>
        <ecNumber evidence="6">1.2.1.3</ecNumber>
    </submittedName>
</protein>
<dbReference type="EMBL" id="CADCWG010000204">
    <property type="protein sequence ID" value="CAA9565728.1"/>
    <property type="molecule type" value="Genomic_DNA"/>
</dbReference>
<dbReference type="EC" id="1.2.1.3" evidence="6"/>
<reference evidence="6" key="1">
    <citation type="submission" date="2020-02" db="EMBL/GenBank/DDBJ databases">
        <authorList>
            <person name="Meier V. D."/>
        </authorList>
    </citation>
    <scope>NUCLEOTIDE SEQUENCE</scope>
    <source>
        <strain evidence="6">AVDCRST_MAG49</strain>
    </source>
</reference>
<dbReference type="InterPro" id="IPR015590">
    <property type="entry name" value="Aldehyde_DH_dom"/>
</dbReference>
<accession>A0A6J4V1E3</accession>
<dbReference type="Gene3D" id="3.40.605.10">
    <property type="entry name" value="Aldehyde Dehydrogenase, Chain A, domain 1"/>
    <property type="match status" value="1"/>
</dbReference>
<gene>
    <name evidence="6" type="ORF">AVDCRST_MAG49-3034</name>
</gene>
<evidence type="ECO:0000313" key="6">
    <source>
        <dbReference type="EMBL" id="CAA9565728.1"/>
    </source>
</evidence>
<dbReference type="InterPro" id="IPR016163">
    <property type="entry name" value="Ald_DH_C"/>
</dbReference>
<dbReference type="FunFam" id="3.40.605.10:FF:000007">
    <property type="entry name" value="NAD/NADP-dependent betaine aldehyde dehydrogenase"/>
    <property type="match status" value="1"/>
</dbReference>